<organism evidence="1 2">
    <name type="scientific">Aspergillus terreus</name>
    <dbReference type="NCBI Taxonomy" id="33178"/>
    <lineage>
        <taxon>Eukaryota</taxon>
        <taxon>Fungi</taxon>
        <taxon>Dikarya</taxon>
        <taxon>Ascomycota</taxon>
        <taxon>Pezizomycotina</taxon>
        <taxon>Eurotiomycetes</taxon>
        <taxon>Eurotiomycetidae</taxon>
        <taxon>Eurotiales</taxon>
        <taxon>Aspergillaceae</taxon>
        <taxon>Aspergillus</taxon>
        <taxon>Aspergillus subgen. Circumdati</taxon>
    </lineage>
</organism>
<dbReference type="VEuPathDB" id="FungiDB:ATEG_01204"/>
<dbReference type="AlphaFoldDB" id="A0A5M3YLD7"/>
<protein>
    <submittedName>
        <fullName evidence="1">Uncharacterized protein</fullName>
    </submittedName>
</protein>
<dbReference type="Proteomes" id="UP000452235">
    <property type="component" value="Unassembled WGS sequence"/>
</dbReference>
<comment type="caution">
    <text evidence="1">The sequence shown here is derived from an EMBL/GenBank/DDBJ whole genome shotgun (WGS) entry which is preliminary data.</text>
</comment>
<evidence type="ECO:0000313" key="2">
    <source>
        <dbReference type="Proteomes" id="UP000452235"/>
    </source>
</evidence>
<reference evidence="1 2" key="1">
    <citation type="submission" date="2020-01" db="EMBL/GenBank/DDBJ databases">
        <title>Aspergillus terreus IFO 6365 whole genome shotgun sequence.</title>
        <authorList>
            <person name="Kanamasa S."/>
            <person name="Takahashi H."/>
        </authorList>
    </citation>
    <scope>NUCLEOTIDE SEQUENCE [LARGE SCALE GENOMIC DNA]</scope>
    <source>
        <strain evidence="1 2">IFO 6365</strain>
    </source>
</reference>
<gene>
    <name evidence="1" type="ORF">ATEIFO6365_0001040700</name>
</gene>
<name>A0A5M3YLD7_ASPTE</name>
<evidence type="ECO:0000313" key="1">
    <source>
        <dbReference type="EMBL" id="GFF12184.1"/>
    </source>
</evidence>
<accession>A0A5M3YLD7</accession>
<keyword evidence="2" id="KW-1185">Reference proteome</keyword>
<dbReference type="OrthoDB" id="4509609at2759"/>
<proteinExistence type="predicted"/>
<sequence>MVGPRMHAHGRTYHRLIRRAATTTEDEGMYAGRSLKATRVHFRISYRRNAGGPKAEGASLSPLPHSRPFDPASPYFTGDPSWLTLGRFTARIVAVMQLSTKVARYVRDVTDATGYRNTLLLEMGATKGILDLPWDVGQSATQDADTMANAWMLEEPLKNYAALSTWLEGVLTPAKGLRKVGNR</sequence>
<dbReference type="EMBL" id="BLJY01000001">
    <property type="protein sequence ID" value="GFF12184.1"/>
    <property type="molecule type" value="Genomic_DNA"/>
</dbReference>